<protein>
    <recommendedName>
        <fullName evidence="6">Extracellular serine-rich protein</fullName>
    </recommendedName>
</protein>
<evidence type="ECO:0000256" key="3">
    <source>
        <dbReference type="SAM" id="SignalP"/>
    </source>
</evidence>
<evidence type="ECO:0008006" key="6">
    <source>
        <dbReference type="Google" id="ProtNLM"/>
    </source>
</evidence>
<dbReference type="GeneID" id="81397038"/>
<keyword evidence="2" id="KW-1133">Transmembrane helix</keyword>
<dbReference type="RefSeq" id="XP_056510669.1">
    <property type="nucleotide sequence ID" value="XM_056657869.1"/>
</dbReference>
<dbReference type="CDD" id="cd00920">
    <property type="entry name" value="Cupredoxin"/>
    <property type="match status" value="1"/>
</dbReference>
<evidence type="ECO:0000256" key="2">
    <source>
        <dbReference type="SAM" id="Phobius"/>
    </source>
</evidence>
<feature type="region of interest" description="Disordered" evidence="1">
    <location>
        <begin position="198"/>
        <end position="231"/>
    </location>
</feature>
<dbReference type="PANTHER" id="PTHR34883:SF8">
    <property type="entry name" value="EXTRACELLULAR SERINE-RICH PROTEIN (AFU_ORTHOLOGUE AFUA_6G00670)"/>
    <property type="match status" value="1"/>
</dbReference>
<dbReference type="PANTHER" id="PTHR34883">
    <property type="entry name" value="SERINE-RICH PROTEIN, PUTATIVE-RELATED-RELATED"/>
    <property type="match status" value="1"/>
</dbReference>
<gene>
    <name evidence="4" type="ORF">NUU61_007344</name>
</gene>
<dbReference type="InterPro" id="IPR052953">
    <property type="entry name" value="Ser-rich/MCO-related"/>
</dbReference>
<comment type="caution">
    <text evidence="4">The sequence shown here is derived from an EMBL/GenBank/DDBJ whole genome shotgun (WGS) entry which is preliminary data.</text>
</comment>
<feature type="chain" id="PRO_5040836367" description="Extracellular serine-rich protein" evidence="3">
    <location>
        <begin position="23"/>
        <end position="378"/>
    </location>
</feature>
<feature type="region of interest" description="Disordered" evidence="1">
    <location>
        <begin position="24"/>
        <end position="80"/>
    </location>
</feature>
<feature type="compositionally biased region" description="Basic and acidic residues" evidence="1">
    <location>
        <begin position="24"/>
        <end position="42"/>
    </location>
</feature>
<dbReference type="Proteomes" id="UP001141434">
    <property type="component" value="Unassembled WGS sequence"/>
</dbReference>
<reference evidence="4" key="1">
    <citation type="submission" date="2022-11" db="EMBL/GenBank/DDBJ databases">
        <authorList>
            <person name="Petersen C."/>
        </authorList>
    </citation>
    <scope>NUCLEOTIDE SEQUENCE</scope>
    <source>
        <strain evidence="4">IBT 34128</strain>
    </source>
</reference>
<dbReference type="OrthoDB" id="2331100at2759"/>
<feature type="compositionally biased region" description="Polar residues" evidence="1">
    <location>
        <begin position="310"/>
        <end position="321"/>
    </location>
</feature>
<dbReference type="EMBL" id="JAPMSZ010000009">
    <property type="protein sequence ID" value="KAJ5092474.1"/>
    <property type="molecule type" value="Genomic_DNA"/>
</dbReference>
<feature type="signal peptide" evidence="3">
    <location>
        <begin position="1"/>
        <end position="22"/>
    </location>
</feature>
<organism evidence="4 5">
    <name type="scientific">Penicillium alfredii</name>
    <dbReference type="NCBI Taxonomy" id="1506179"/>
    <lineage>
        <taxon>Eukaryota</taxon>
        <taxon>Fungi</taxon>
        <taxon>Dikarya</taxon>
        <taxon>Ascomycota</taxon>
        <taxon>Pezizomycotina</taxon>
        <taxon>Eurotiomycetes</taxon>
        <taxon>Eurotiomycetidae</taxon>
        <taxon>Eurotiales</taxon>
        <taxon>Aspergillaceae</taxon>
        <taxon>Penicillium</taxon>
    </lineage>
</organism>
<dbReference type="InterPro" id="IPR008972">
    <property type="entry name" value="Cupredoxin"/>
</dbReference>
<keyword evidence="3" id="KW-0732">Signal</keyword>
<feature type="compositionally biased region" description="Basic and acidic residues" evidence="1">
    <location>
        <begin position="292"/>
        <end position="308"/>
    </location>
</feature>
<feature type="region of interest" description="Disordered" evidence="1">
    <location>
        <begin position="285"/>
        <end position="378"/>
    </location>
</feature>
<dbReference type="SUPFAM" id="SSF49503">
    <property type="entry name" value="Cupredoxins"/>
    <property type="match status" value="1"/>
</dbReference>
<keyword evidence="2" id="KW-0472">Membrane</keyword>
<reference evidence="4" key="2">
    <citation type="journal article" date="2023" name="IMA Fungus">
        <title>Comparative genomic study of the Penicillium genus elucidates a diverse pangenome and 15 lateral gene transfer events.</title>
        <authorList>
            <person name="Petersen C."/>
            <person name="Sorensen T."/>
            <person name="Nielsen M.R."/>
            <person name="Sondergaard T.E."/>
            <person name="Sorensen J.L."/>
            <person name="Fitzpatrick D.A."/>
            <person name="Frisvad J.C."/>
            <person name="Nielsen K.L."/>
        </authorList>
    </citation>
    <scope>NUCLEOTIDE SEQUENCE</scope>
    <source>
        <strain evidence="4">IBT 34128</strain>
    </source>
</reference>
<dbReference type="Gene3D" id="2.60.40.420">
    <property type="entry name" value="Cupredoxins - blue copper proteins"/>
    <property type="match status" value="1"/>
</dbReference>
<evidence type="ECO:0000313" key="5">
    <source>
        <dbReference type="Proteomes" id="UP001141434"/>
    </source>
</evidence>
<sequence>MLFSRVARPLLLSLALTTLAMAETKDSNKDDKDAKTTDKESKPTTTSVPSSSSATASSTSGAATHTVQVGPKSNPHQYVPHKLTADVGDVIVFEFYPTNHSVVKADYESPCVPASEGVFYSGEFNKFNENNGQLVGPPPTWSLVVNDTKPTFFYCTAIDSCLVNGMVGVINPNSSQTFETQKEKALKYPYMLVPGQSMPAEGSGSTDSGSDSSPSPSASGNAGDSKSSGGGGGLSGGAIAGIAIACVAFVAILIALFFVLGRNRVYRQWMSSQDGRTERTARWALFGSPGDPHQRKSELDSNAAKHEVTSMVSPDPTQRTFSPPPQGPPSDYTGTSPQPNAGHWSWEGSQQARGPRGPTELEAHSVVAEAPPSSRGHQ</sequence>
<keyword evidence="2" id="KW-0812">Transmembrane</keyword>
<evidence type="ECO:0000256" key="1">
    <source>
        <dbReference type="SAM" id="MobiDB-lite"/>
    </source>
</evidence>
<feature type="transmembrane region" description="Helical" evidence="2">
    <location>
        <begin position="238"/>
        <end position="260"/>
    </location>
</feature>
<evidence type="ECO:0000313" key="4">
    <source>
        <dbReference type="EMBL" id="KAJ5092474.1"/>
    </source>
</evidence>
<accession>A0A9W9K480</accession>
<feature type="compositionally biased region" description="Low complexity" evidence="1">
    <location>
        <begin position="202"/>
        <end position="227"/>
    </location>
</feature>
<proteinExistence type="predicted"/>
<keyword evidence="5" id="KW-1185">Reference proteome</keyword>
<name>A0A9W9K480_9EURO</name>
<dbReference type="AlphaFoldDB" id="A0A9W9K480"/>
<feature type="compositionally biased region" description="Low complexity" evidence="1">
    <location>
        <begin position="44"/>
        <end position="66"/>
    </location>
</feature>